<dbReference type="InterPro" id="IPR050816">
    <property type="entry name" value="Flavin-dep_Halogenase_NPB"/>
</dbReference>
<dbReference type="Gene3D" id="3.50.50.60">
    <property type="entry name" value="FAD/NAD(P)-binding domain"/>
    <property type="match status" value="1"/>
</dbReference>
<dbReference type="InterPro" id="IPR036188">
    <property type="entry name" value="FAD/NAD-bd_sf"/>
</dbReference>
<gene>
    <name evidence="3" type="ORF">Asi03nite_21210</name>
</gene>
<dbReference type="SUPFAM" id="SSF51905">
    <property type="entry name" value="FAD/NAD(P)-binding domain"/>
    <property type="match status" value="1"/>
</dbReference>
<evidence type="ECO:0000313" key="4">
    <source>
        <dbReference type="Proteomes" id="UP000629619"/>
    </source>
</evidence>
<dbReference type="InterPro" id="IPR002938">
    <property type="entry name" value="FAD-bd"/>
</dbReference>
<dbReference type="RefSeq" id="WP_203678470.1">
    <property type="nucleotide sequence ID" value="NZ_BOMW01000020.1"/>
</dbReference>
<organism evidence="3 4">
    <name type="scientific">Actinoplanes siamensis</name>
    <dbReference type="NCBI Taxonomy" id="1223317"/>
    <lineage>
        <taxon>Bacteria</taxon>
        <taxon>Bacillati</taxon>
        <taxon>Actinomycetota</taxon>
        <taxon>Actinomycetes</taxon>
        <taxon>Micromonosporales</taxon>
        <taxon>Micromonosporaceae</taxon>
        <taxon>Actinoplanes</taxon>
    </lineage>
</organism>
<proteinExistence type="inferred from homology"/>
<dbReference type="PANTHER" id="PTHR43747:SF1">
    <property type="entry name" value="SLR1998 PROTEIN"/>
    <property type="match status" value="1"/>
</dbReference>
<dbReference type="Proteomes" id="UP000629619">
    <property type="component" value="Unassembled WGS sequence"/>
</dbReference>
<protein>
    <submittedName>
        <fullName evidence="3">FAD-dependent oxidoreductase</fullName>
    </submittedName>
</protein>
<accession>A0A919TJI0</accession>
<feature type="domain" description="FAD-binding" evidence="2">
    <location>
        <begin position="2"/>
        <end position="265"/>
    </location>
</feature>
<evidence type="ECO:0000256" key="1">
    <source>
        <dbReference type="ARBA" id="ARBA00038396"/>
    </source>
</evidence>
<evidence type="ECO:0000259" key="2">
    <source>
        <dbReference type="Pfam" id="PF01494"/>
    </source>
</evidence>
<comment type="similarity">
    <text evidence="1">Belongs to the flavin-dependent halogenase family. Bacterial tryptophan halogenase subfamily.</text>
</comment>
<name>A0A919TJI0_9ACTN</name>
<dbReference type="PANTHER" id="PTHR43747">
    <property type="entry name" value="FAD-BINDING PROTEIN"/>
    <property type="match status" value="1"/>
</dbReference>
<comment type="caution">
    <text evidence="3">The sequence shown here is derived from an EMBL/GenBank/DDBJ whole genome shotgun (WGS) entry which is preliminary data.</text>
</comment>
<keyword evidence="4" id="KW-1185">Reference proteome</keyword>
<dbReference type="AlphaFoldDB" id="A0A919TJI0"/>
<dbReference type="PRINTS" id="PR00420">
    <property type="entry name" value="RNGMNOXGNASE"/>
</dbReference>
<dbReference type="GO" id="GO:0071949">
    <property type="term" value="F:FAD binding"/>
    <property type="evidence" value="ECO:0007669"/>
    <property type="project" value="InterPro"/>
</dbReference>
<dbReference type="EMBL" id="BOMW01000020">
    <property type="protein sequence ID" value="GIF04583.1"/>
    <property type="molecule type" value="Genomic_DNA"/>
</dbReference>
<dbReference type="Pfam" id="PF01494">
    <property type="entry name" value="FAD_binding_3"/>
    <property type="match status" value="1"/>
</dbReference>
<reference evidence="3" key="1">
    <citation type="submission" date="2021-01" db="EMBL/GenBank/DDBJ databases">
        <title>Whole genome shotgun sequence of Actinoplanes siamensis NBRC 109076.</title>
        <authorList>
            <person name="Komaki H."/>
            <person name="Tamura T."/>
        </authorList>
    </citation>
    <scope>NUCLEOTIDE SEQUENCE</scope>
    <source>
        <strain evidence="3">NBRC 109076</strain>
    </source>
</reference>
<evidence type="ECO:0000313" key="3">
    <source>
        <dbReference type="EMBL" id="GIF04583.1"/>
    </source>
</evidence>
<sequence>MYDVIVIGARCAGSPTAMLFARQGYRVLLLEKAKFPQDTLSSHYLHTQGVALLNRWGLLDKLRATGCQPITRQVYEAAGVRVEGFSLPIDGLRTTYAPRRYVLDPVLADGAVAAGVEFRQSCAVNDLVYEDDRVVGVRYTTPAGQQSTERARLVVGADGMRSLVARKAGAPYVIEHARLTCVYYSYWAGVPADFELYERPGRWVGVLPTNDDLTLLMTYFPQSDFGAVRKSVEPAYLDTFRTTAPELYERMRAGERVEQMYGTGHQENFFRKAYGPGWALVGDAVTHKDSITARGITEAFVQAQSLTDHIGPNLHDDRALKSALRRYENELGGETLSHYQGALNVAELKPEGRTEMLRKLVGHQEQIDRYFSTLSGAISIDDFYNEELLTLLDQS</sequence>